<gene>
    <name evidence="2" type="ORF">TVY486_1117930</name>
</gene>
<feature type="compositionally biased region" description="Polar residues" evidence="1">
    <location>
        <begin position="823"/>
        <end position="834"/>
    </location>
</feature>
<feature type="region of interest" description="Disordered" evidence="1">
    <location>
        <begin position="806"/>
        <end position="839"/>
    </location>
</feature>
<organism evidence="2">
    <name type="scientific">Trypanosoma vivax (strain Y486)</name>
    <dbReference type="NCBI Taxonomy" id="1055687"/>
    <lineage>
        <taxon>Eukaryota</taxon>
        <taxon>Discoba</taxon>
        <taxon>Euglenozoa</taxon>
        <taxon>Kinetoplastea</taxon>
        <taxon>Metakinetoplastina</taxon>
        <taxon>Trypanosomatida</taxon>
        <taxon>Trypanosomatidae</taxon>
        <taxon>Trypanosoma</taxon>
        <taxon>Duttonella</taxon>
    </lineage>
</organism>
<dbReference type="EMBL" id="HE573027">
    <property type="protein sequence ID" value="CCC54309.1"/>
    <property type="molecule type" value="Genomic_DNA"/>
</dbReference>
<sequence>MERVGFPSSSPHLPSSMPDVHDRALIVNIMELVKHQEIDVPSYPDAVKVSDGGVHVEHLLVVFADAPPTALVGNSRSAAADGIVMRFLMSSSDFERRLQSPLAGQPAANDVKQTGSMTCAYGNNSGVTKGDGITGVLFFPDVAVRVIDKSRCFSLLYVQLDCDRRVAVDRATAQHRVSQIINAASTLVFGSYPVRLCVDFTGLLDSERCTKGLEPLRDAWWNPTRVHPRVLTILLAKPSSPRAAPGVVGGCAVHREEVRLLGDAEFCSRNWLLSKLYDEGCDIVPPKVSNAFGNAAERYDNVLNFCVNAREPPNDINGCCPTNEEMCGPTAGVTSAGDGHLGEGMVSGLTSVTRNSASSHAGAVAVFGASGYGAEVFYSWAVADTLGAEDEFVYVRESQKMTRTLTSLAARRRNKVACLFLEHPSDPSALPLSVDVSMRQLLVFWSALGMRHRKPRIIVVVSDGDFRFEEALLSWVRVPWNENALIFPIFVVGDVTFCRSANGIESTSSSAPLTRAYDDVVVTARFSQLLRFSVHYFGIDLKCSACLTSNPALVQAARGIGIQIVGDYACVYAWVGEFLGVSAAAVSAKQGQLDVELARERAFCELCVTSDMARDLRNSARRPELLMRHWRSMRIGIVRPVMCDTAAFVSGLVDGSRLSAYSKLSLTLSQEQRSRVYGYMVNFFTKDVFSVSVNNVRSSVGMYFTGYRFSTTGYLKYELSSHVRRHLSVKLWLNLHPLVREQEAGAELPHWSTVFRQLSCSCTPRPYERVLKTESGEKKCRHLAQLLYWFLRKAFASSESSVPQHVSAAACEPTHRSPRVSLPANQESPKSEQSTQKERLSITQIAAEADGLNGADEDQLLRQIFRVI</sequence>
<accession>G0U9M3</accession>
<reference evidence="2" key="1">
    <citation type="journal article" date="2012" name="Proc. Natl. Acad. Sci. U.S.A.">
        <title>Antigenic diversity is generated by distinct evolutionary mechanisms in African trypanosome species.</title>
        <authorList>
            <person name="Jackson A.P."/>
            <person name="Berry A."/>
            <person name="Aslett M."/>
            <person name="Allison H.C."/>
            <person name="Burton P."/>
            <person name="Vavrova-Anderson J."/>
            <person name="Brown R."/>
            <person name="Browne H."/>
            <person name="Corton N."/>
            <person name="Hauser H."/>
            <person name="Gamble J."/>
            <person name="Gilderthorp R."/>
            <person name="Marcello L."/>
            <person name="McQuillan J."/>
            <person name="Otto T.D."/>
            <person name="Quail M.A."/>
            <person name="Sanders M.J."/>
            <person name="van Tonder A."/>
            <person name="Ginger M.L."/>
            <person name="Field M.C."/>
            <person name="Barry J.D."/>
            <person name="Hertz-Fowler C."/>
            <person name="Berriman M."/>
        </authorList>
    </citation>
    <scope>NUCLEOTIDE SEQUENCE</scope>
    <source>
        <strain evidence="2">Y486</strain>
    </source>
</reference>
<dbReference type="AlphaFoldDB" id="G0U9M3"/>
<evidence type="ECO:0000313" key="2">
    <source>
        <dbReference type="EMBL" id="CCC54309.1"/>
    </source>
</evidence>
<protein>
    <recommendedName>
        <fullName evidence="3">SWIM-type domain-containing protein</fullName>
    </recommendedName>
</protein>
<name>G0U9M3_TRYVY</name>
<evidence type="ECO:0008006" key="3">
    <source>
        <dbReference type="Google" id="ProtNLM"/>
    </source>
</evidence>
<dbReference type="VEuPathDB" id="TriTrypDB:TvY486_1117930"/>
<evidence type="ECO:0000256" key="1">
    <source>
        <dbReference type="SAM" id="MobiDB-lite"/>
    </source>
</evidence>
<proteinExistence type="predicted"/>